<keyword evidence="2" id="KW-0808">Transferase</keyword>
<dbReference type="Pfam" id="PF02348">
    <property type="entry name" value="CTP_transf_3"/>
    <property type="match status" value="1"/>
</dbReference>
<dbReference type="InterPro" id="IPR036812">
    <property type="entry name" value="NAD(P)_OxRdtase_dom_sf"/>
</dbReference>
<dbReference type="Pfam" id="PF00248">
    <property type="entry name" value="Aldo_ket_red"/>
    <property type="match status" value="1"/>
</dbReference>
<dbReference type="InterPro" id="IPR003329">
    <property type="entry name" value="Cytidylyl_trans"/>
</dbReference>
<name>A0A1G8DM21_9PSED</name>
<organism evidence="2 3">
    <name type="scientific">Pseudomonas panipatensis</name>
    <dbReference type="NCBI Taxonomy" id="428992"/>
    <lineage>
        <taxon>Bacteria</taxon>
        <taxon>Pseudomonadati</taxon>
        <taxon>Pseudomonadota</taxon>
        <taxon>Gammaproteobacteria</taxon>
        <taxon>Pseudomonadales</taxon>
        <taxon>Pseudomonadaceae</taxon>
        <taxon>Pseudomonas</taxon>
    </lineage>
</organism>
<dbReference type="AlphaFoldDB" id="A0A1G8DM21"/>
<dbReference type="STRING" id="428992.SAMN05216272_10239"/>
<dbReference type="EMBL" id="FNDS01000002">
    <property type="protein sequence ID" value="SDH58682.1"/>
    <property type="molecule type" value="Genomic_DNA"/>
</dbReference>
<keyword evidence="3" id="KW-1185">Reference proteome</keyword>
<dbReference type="SUPFAM" id="SSF53448">
    <property type="entry name" value="Nucleotide-diphospho-sugar transferases"/>
    <property type="match status" value="1"/>
</dbReference>
<dbReference type="SUPFAM" id="SSF51430">
    <property type="entry name" value="NAD(P)-linked oxidoreductase"/>
    <property type="match status" value="1"/>
</dbReference>
<dbReference type="PANTHER" id="PTHR43312">
    <property type="entry name" value="D-THREO-ALDOSE 1-DEHYDROGENASE"/>
    <property type="match status" value="1"/>
</dbReference>
<dbReference type="GO" id="GO:0016779">
    <property type="term" value="F:nucleotidyltransferase activity"/>
    <property type="evidence" value="ECO:0007669"/>
    <property type="project" value="UniProtKB-KW"/>
</dbReference>
<sequence>MKSVAVLQARTNSSRLPGKVLLPVNGIPLAVLAAERAANTGRKVIVATSREATDDALAELLTRHGLHCFRGDLDNTLERIVGALEGYEDDTLVFRLTADNVFPDGALLDDIEQEFIQRKLNYLCCNGDRSGLPYGMSAELTRLCHLREAAASPALSKHDQEHVTPYIKRIFGETYFEKYKELAKGHFRCTVDCLDDYIAIQQVFFGIEDAVKVSAFDLIQRLDNSIFQPQQSLPASKLVLGAAQLGFNYGIANMTGQPSQATAEKLIKTAIANGVTYIDTARAYGSSEEVIGNVLKSGWEGRARVITKLSPLANCPANATAPIVNAFVDASIYKSCSALRMQSLDVLMLHRATHMNAWNGAVWNRLLEHKASGNLRTLGVSVQTPEELELTLTVANVGFIQIPLNVLDYRWDHLAPIIRTQKQRRELFVHVRSTLLQGLLPSTDTELWRKANILHPDPIINWLAEQSRNAKRTSVTDFCLSFVKSLDWVDGLVIGMESIAQLYENIKILCSPDLSRQEINTIVASRPHLEERSLNPAYWSQA</sequence>
<proteinExistence type="predicted"/>
<dbReference type="OrthoDB" id="9773828at2"/>
<reference evidence="3" key="1">
    <citation type="submission" date="2016-10" db="EMBL/GenBank/DDBJ databases">
        <authorList>
            <person name="Varghese N."/>
            <person name="Submissions S."/>
        </authorList>
    </citation>
    <scope>NUCLEOTIDE SEQUENCE [LARGE SCALE GENOMIC DNA]</scope>
    <source>
        <strain evidence="3">CCM 7469</strain>
    </source>
</reference>
<dbReference type="InterPro" id="IPR029044">
    <property type="entry name" value="Nucleotide-diphossugar_trans"/>
</dbReference>
<dbReference type="Proteomes" id="UP000199636">
    <property type="component" value="Unassembled WGS sequence"/>
</dbReference>
<dbReference type="CDD" id="cd19097">
    <property type="entry name" value="AKR_unchar"/>
    <property type="match status" value="1"/>
</dbReference>
<dbReference type="Gene3D" id="3.90.550.10">
    <property type="entry name" value="Spore Coat Polysaccharide Biosynthesis Protein SpsA, Chain A"/>
    <property type="match status" value="1"/>
</dbReference>
<evidence type="ECO:0000259" key="1">
    <source>
        <dbReference type="Pfam" id="PF00248"/>
    </source>
</evidence>
<evidence type="ECO:0000313" key="2">
    <source>
        <dbReference type="EMBL" id="SDH58682.1"/>
    </source>
</evidence>
<dbReference type="PANTHER" id="PTHR43312:SF1">
    <property type="entry name" value="NADP-DEPENDENT OXIDOREDUCTASE DOMAIN-CONTAINING PROTEIN"/>
    <property type="match status" value="1"/>
</dbReference>
<keyword evidence="2" id="KW-0548">Nucleotidyltransferase</keyword>
<dbReference type="InterPro" id="IPR053135">
    <property type="entry name" value="AKR2_Oxidoreductase"/>
</dbReference>
<gene>
    <name evidence="2" type="ORF">SAMN05216272_10239</name>
</gene>
<protein>
    <submittedName>
        <fullName evidence="2">Spore coat polysaccharide biosynthesis protein SpsF, cytidylyltransferase family</fullName>
    </submittedName>
</protein>
<feature type="domain" description="NADP-dependent oxidoreductase" evidence="1">
    <location>
        <begin position="237"/>
        <end position="524"/>
    </location>
</feature>
<evidence type="ECO:0000313" key="3">
    <source>
        <dbReference type="Proteomes" id="UP000199636"/>
    </source>
</evidence>
<dbReference type="Gene3D" id="3.20.20.100">
    <property type="entry name" value="NADP-dependent oxidoreductase domain"/>
    <property type="match status" value="1"/>
</dbReference>
<dbReference type="InterPro" id="IPR023210">
    <property type="entry name" value="NADP_OxRdtase_dom"/>
</dbReference>
<accession>A0A1G8DM21</accession>